<dbReference type="OrthoDB" id="10016927at2"/>
<gene>
    <name evidence="1" type="ORF">Sant_P0096</name>
</gene>
<keyword evidence="1" id="KW-0614">Plasmid</keyword>
<dbReference type="HOGENOM" id="CLU_764833_0_0_6"/>
<accession>W0I311</accession>
<sequence>MPKIVQSYQQHRERIGLHAGGTCFTRDNQKTQNEKLILLSREPGLYHDNYEKRMNAYALLQVIALLSAVQNSSNKRTSAIQRGNTPLQNTRLNVITKDPPVLTDFREDQRLQTKLIYALSTNKTCIPHRVQTYEKTACPALKAEVKVVKSSNIVNVHYRSCAALSREGIDRMLTAAKRGVTHLVTLFDFTALLYDPLTFPAAEAAKTTMDSGTCPEKIMFTSQNRLKKEYSFANFGIFKSIKLSDADLYFCHWIKHDPDNAKTQDFLTQELMTTSFSLEQLEGLKGDVMMVKICDDLNFTKIEQTLGLSLSAAERHDFIELNAKHFHQYCKVLTNKISRYQEDLFCLLKIPPFYNNTDQPVC</sequence>
<organism evidence="1 2">
    <name type="scientific">Sodalis praecaptivus</name>
    <dbReference type="NCBI Taxonomy" id="1239307"/>
    <lineage>
        <taxon>Bacteria</taxon>
        <taxon>Pseudomonadati</taxon>
        <taxon>Pseudomonadota</taxon>
        <taxon>Gammaproteobacteria</taxon>
        <taxon>Enterobacterales</taxon>
        <taxon>Bruguierivoracaceae</taxon>
        <taxon>Sodalis</taxon>
    </lineage>
</organism>
<dbReference type="EMBL" id="CP006570">
    <property type="protein sequence ID" value="AHF79142.1"/>
    <property type="molecule type" value="Genomic_DNA"/>
</dbReference>
<proteinExistence type="predicted"/>
<name>W0I311_9GAMM</name>
<dbReference type="Proteomes" id="UP000019028">
    <property type="component" value="Plasmid pHS1"/>
</dbReference>
<dbReference type="PATRIC" id="fig|1239307.3.peg.4623"/>
<reference evidence="1 2" key="1">
    <citation type="journal article" date="2014" name="Genome Biol. Evol.">
        <title>Genome degeneration and adaptation in a nascent stage of symbiosis.</title>
        <authorList>
            <person name="Oakeson K.F."/>
            <person name="Gil R."/>
            <person name="Clayton A.L."/>
            <person name="Dunn D.M."/>
            <person name="von Niederhausern A.C."/>
            <person name="Hamil C."/>
            <person name="Aoyagi A."/>
            <person name="Duval B."/>
            <person name="Baca A."/>
            <person name="Silva F.J."/>
            <person name="Vallier A."/>
            <person name="Jackson D.G."/>
            <person name="Latorre A."/>
            <person name="Weiss R.B."/>
            <person name="Heddi A."/>
            <person name="Moya A."/>
            <person name="Dale C."/>
        </authorList>
    </citation>
    <scope>NUCLEOTIDE SEQUENCE [LARGE SCALE GENOMIC DNA]</scope>
    <source>
        <strain evidence="1 2">HS1</strain>
        <plasmid evidence="2">Plasmid pHS1</plasmid>
    </source>
</reference>
<evidence type="ECO:0000313" key="2">
    <source>
        <dbReference type="Proteomes" id="UP000019028"/>
    </source>
</evidence>
<evidence type="ECO:0000313" key="1">
    <source>
        <dbReference type="EMBL" id="AHF79142.1"/>
    </source>
</evidence>
<dbReference type="AlphaFoldDB" id="W0I311"/>
<protein>
    <submittedName>
        <fullName evidence="1">Uncharacterized protein</fullName>
    </submittedName>
</protein>
<dbReference type="KEGG" id="sod:Sant_P0096"/>
<keyword evidence="2" id="KW-1185">Reference proteome</keyword>
<geneLocation type="plasmid" evidence="1 2">
    <name>pHS1</name>
</geneLocation>
<dbReference type="RefSeq" id="WP_025424269.1">
    <property type="nucleotide sequence ID" value="NZ_CP006570.1"/>
</dbReference>